<dbReference type="InterPro" id="IPR029062">
    <property type="entry name" value="Class_I_gatase-like"/>
</dbReference>
<gene>
    <name evidence="13" type="primary">hisH2</name>
    <name evidence="10" type="synonym">hisH</name>
    <name evidence="13" type="ORF">GCM10010096_22020</name>
</gene>
<keyword evidence="14" id="KW-1185">Reference proteome</keyword>
<comment type="caution">
    <text evidence="13">The sequence shown here is derived from an EMBL/GenBank/DDBJ whole genome shotgun (WGS) entry which is preliminary data.</text>
</comment>
<evidence type="ECO:0000256" key="7">
    <source>
        <dbReference type="ARBA" id="ARBA00023239"/>
    </source>
</evidence>
<accession>A0A8H9IJR3</accession>
<comment type="catalytic activity">
    <reaction evidence="9 10">
        <text>L-glutamine + H2O = L-glutamate + NH4(+)</text>
        <dbReference type="Rhea" id="RHEA:15889"/>
        <dbReference type="ChEBI" id="CHEBI:15377"/>
        <dbReference type="ChEBI" id="CHEBI:28938"/>
        <dbReference type="ChEBI" id="CHEBI:29985"/>
        <dbReference type="ChEBI" id="CHEBI:58359"/>
        <dbReference type="EC" id="3.5.1.2"/>
    </reaction>
</comment>
<evidence type="ECO:0000256" key="2">
    <source>
        <dbReference type="ARBA" id="ARBA00011152"/>
    </source>
</evidence>
<dbReference type="SUPFAM" id="SSF52317">
    <property type="entry name" value="Class I glutamine amidotransferase-like"/>
    <property type="match status" value="1"/>
</dbReference>
<dbReference type="GO" id="GO:0005737">
    <property type="term" value="C:cytoplasm"/>
    <property type="evidence" value="ECO:0007669"/>
    <property type="project" value="UniProtKB-SubCell"/>
</dbReference>
<evidence type="ECO:0000313" key="13">
    <source>
        <dbReference type="EMBL" id="GHC49785.1"/>
    </source>
</evidence>
<evidence type="ECO:0000256" key="1">
    <source>
        <dbReference type="ARBA" id="ARBA00005091"/>
    </source>
</evidence>
<comment type="subcellular location">
    <subcellularLocation>
        <location evidence="10">Cytoplasm</location>
    </subcellularLocation>
</comment>
<dbReference type="EC" id="3.5.1.2" evidence="10"/>
<dbReference type="RefSeq" id="WP_189392599.1">
    <property type="nucleotide sequence ID" value="NZ_BMZN01000003.1"/>
</dbReference>
<proteinExistence type="inferred from homology"/>
<keyword evidence="4 10" id="KW-0378">Hydrolase</keyword>
<dbReference type="Pfam" id="PF00117">
    <property type="entry name" value="GATase"/>
    <property type="match status" value="1"/>
</dbReference>
<dbReference type="GO" id="GO:0000107">
    <property type="term" value="F:imidazoleglycerol-phosphate synthase activity"/>
    <property type="evidence" value="ECO:0007669"/>
    <property type="project" value="UniProtKB-UniRule"/>
</dbReference>
<feature type="domain" description="Glutamine amidotransferase" evidence="12">
    <location>
        <begin position="4"/>
        <end position="191"/>
    </location>
</feature>
<organism evidence="13 14">
    <name type="scientific">Alcaligenes pakistanensis</name>
    <dbReference type="NCBI Taxonomy" id="1482717"/>
    <lineage>
        <taxon>Bacteria</taxon>
        <taxon>Pseudomonadati</taxon>
        <taxon>Pseudomonadota</taxon>
        <taxon>Betaproteobacteria</taxon>
        <taxon>Burkholderiales</taxon>
        <taxon>Alcaligenaceae</taxon>
        <taxon>Alcaligenes</taxon>
    </lineage>
</organism>
<dbReference type="InterPro" id="IPR017926">
    <property type="entry name" value="GATASE"/>
</dbReference>
<evidence type="ECO:0000256" key="8">
    <source>
        <dbReference type="ARBA" id="ARBA00047838"/>
    </source>
</evidence>
<dbReference type="Gene3D" id="3.40.50.880">
    <property type="match status" value="1"/>
</dbReference>
<dbReference type="AlphaFoldDB" id="A0A8H9IJR3"/>
<feature type="active site" evidence="10 11">
    <location>
        <position position="187"/>
    </location>
</feature>
<sequence>MIGILDYGCGNINSVIRMIQKLGGTATKVSTAQEITAVDRLIIPGVGAFDHGMQQLHDRELLPVLEQFALQDKKPVLGICLGMQLMCRASQEGSLPGLGWIDAQVRRFQSTPERPLKIPHMGWSEVDVVKTNPLLQEGERRHRFYFVHAYKVEAACAQDVLATADYGGTFVAAFQRENVMGVQFHPEKSHQFGFGLMKNFMAEAV</sequence>
<dbReference type="PANTHER" id="PTHR42701:SF1">
    <property type="entry name" value="IMIDAZOLE GLYCEROL PHOSPHATE SYNTHASE SUBUNIT HISH"/>
    <property type="match status" value="1"/>
</dbReference>
<dbReference type="GO" id="GO:0016829">
    <property type="term" value="F:lyase activity"/>
    <property type="evidence" value="ECO:0007669"/>
    <property type="project" value="UniProtKB-KW"/>
</dbReference>
<comment type="catalytic activity">
    <reaction evidence="8 10">
        <text>5-[(5-phospho-1-deoxy-D-ribulos-1-ylimino)methylamino]-1-(5-phospho-beta-D-ribosyl)imidazole-4-carboxamide + L-glutamine = D-erythro-1-(imidazol-4-yl)glycerol 3-phosphate + 5-amino-1-(5-phospho-beta-D-ribosyl)imidazole-4-carboxamide + L-glutamate + H(+)</text>
        <dbReference type="Rhea" id="RHEA:24793"/>
        <dbReference type="ChEBI" id="CHEBI:15378"/>
        <dbReference type="ChEBI" id="CHEBI:29985"/>
        <dbReference type="ChEBI" id="CHEBI:58278"/>
        <dbReference type="ChEBI" id="CHEBI:58359"/>
        <dbReference type="ChEBI" id="CHEBI:58475"/>
        <dbReference type="ChEBI" id="CHEBI:58525"/>
        <dbReference type="EC" id="4.3.2.10"/>
    </reaction>
</comment>
<name>A0A8H9IJR3_9BURK</name>
<dbReference type="CDD" id="cd01748">
    <property type="entry name" value="GATase1_IGP_Synthase"/>
    <property type="match status" value="1"/>
</dbReference>
<dbReference type="GO" id="GO:0004359">
    <property type="term" value="F:glutaminase activity"/>
    <property type="evidence" value="ECO:0007669"/>
    <property type="project" value="UniProtKB-EC"/>
</dbReference>
<keyword evidence="5 10" id="KW-0315">Glutamine amidotransferase</keyword>
<dbReference type="InterPro" id="IPR010139">
    <property type="entry name" value="Imidazole-glycPsynth_HisH"/>
</dbReference>
<keyword evidence="6 10" id="KW-0368">Histidine biosynthesis</keyword>
<evidence type="ECO:0000256" key="4">
    <source>
        <dbReference type="ARBA" id="ARBA00022801"/>
    </source>
</evidence>
<keyword evidence="10" id="KW-0963">Cytoplasm</keyword>
<evidence type="ECO:0000313" key="14">
    <source>
        <dbReference type="Proteomes" id="UP000608923"/>
    </source>
</evidence>
<feature type="active site" description="Nucleophile" evidence="10 11">
    <location>
        <position position="80"/>
    </location>
</feature>
<dbReference type="EC" id="4.3.2.10" evidence="10"/>
<evidence type="ECO:0000256" key="6">
    <source>
        <dbReference type="ARBA" id="ARBA00023102"/>
    </source>
</evidence>
<keyword evidence="7 10" id="KW-0456">Lyase</keyword>
<comment type="function">
    <text evidence="10">IGPS catalyzes the conversion of PRFAR and glutamine to IGP, AICAR and glutamate. The HisH subunit catalyzes the hydrolysis of glutamine to glutamate and ammonia as part of the synthesis of IGP and AICAR. The resulting ammonia molecule is channeled to the active site of HisF.</text>
</comment>
<evidence type="ECO:0000259" key="12">
    <source>
        <dbReference type="Pfam" id="PF00117"/>
    </source>
</evidence>
<reference evidence="14" key="1">
    <citation type="journal article" date="2019" name="Int. J. Syst. Evol. Microbiol.">
        <title>The Global Catalogue of Microorganisms (GCM) 10K type strain sequencing project: providing services to taxonomists for standard genome sequencing and annotation.</title>
        <authorList>
            <consortium name="The Broad Institute Genomics Platform"/>
            <consortium name="The Broad Institute Genome Sequencing Center for Infectious Disease"/>
            <person name="Wu L."/>
            <person name="Ma J."/>
        </authorList>
    </citation>
    <scope>NUCLEOTIDE SEQUENCE [LARGE SCALE GENOMIC DNA]</scope>
    <source>
        <strain evidence="14">KCTC 42083</strain>
    </source>
</reference>
<evidence type="ECO:0000256" key="10">
    <source>
        <dbReference type="HAMAP-Rule" id="MF_00278"/>
    </source>
</evidence>
<evidence type="ECO:0000256" key="11">
    <source>
        <dbReference type="PIRSR" id="PIRSR000495-1"/>
    </source>
</evidence>
<feature type="active site" evidence="10 11">
    <location>
        <position position="185"/>
    </location>
</feature>
<dbReference type="Proteomes" id="UP000608923">
    <property type="component" value="Unassembled WGS sequence"/>
</dbReference>
<dbReference type="PIRSF" id="PIRSF000495">
    <property type="entry name" value="Amidotransf_hisH"/>
    <property type="match status" value="1"/>
</dbReference>
<dbReference type="PROSITE" id="PS51273">
    <property type="entry name" value="GATASE_TYPE_1"/>
    <property type="match status" value="1"/>
</dbReference>
<keyword evidence="3 10" id="KW-0028">Amino-acid biosynthesis</keyword>
<dbReference type="NCBIfam" id="TIGR01855">
    <property type="entry name" value="IMP_synth_hisH"/>
    <property type="match status" value="1"/>
</dbReference>
<dbReference type="GO" id="GO:0000105">
    <property type="term" value="P:L-histidine biosynthetic process"/>
    <property type="evidence" value="ECO:0007669"/>
    <property type="project" value="UniProtKB-UniRule"/>
</dbReference>
<evidence type="ECO:0000256" key="3">
    <source>
        <dbReference type="ARBA" id="ARBA00022605"/>
    </source>
</evidence>
<comment type="subunit">
    <text evidence="2 10">Heterodimer of HisH and HisF.</text>
</comment>
<dbReference type="UniPathway" id="UPA00031">
    <property type="reaction ID" value="UER00010"/>
</dbReference>
<protein>
    <recommendedName>
        <fullName evidence="10">Imidazole glycerol phosphate synthase subunit HisH</fullName>
        <ecNumber evidence="10">4.3.2.10</ecNumber>
    </recommendedName>
    <alternativeName>
        <fullName evidence="10">IGP synthase glutaminase subunit</fullName>
        <ecNumber evidence="10">3.5.1.2</ecNumber>
    </alternativeName>
    <alternativeName>
        <fullName evidence="10">IGP synthase subunit HisH</fullName>
    </alternativeName>
    <alternativeName>
        <fullName evidence="10">ImGP synthase subunit HisH</fullName>
        <shortName evidence="10">IGPS subunit HisH</shortName>
    </alternativeName>
</protein>
<dbReference type="HAMAP" id="MF_00278">
    <property type="entry name" value="HisH"/>
    <property type="match status" value="1"/>
</dbReference>
<dbReference type="PANTHER" id="PTHR42701">
    <property type="entry name" value="IMIDAZOLE GLYCEROL PHOSPHATE SYNTHASE SUBUNIT HISH"/>
    <property type="match status" value="1"/>
</dbReference>
<comment type="pathway">
    <text evidence="1 10">Amino-acid biosynthesis; L-histidine biosynthesis; L-histidine from 5-phospho-alpha-D-ribose 1-diphosphate: step 5/9.</text>
</comment>
<evidence type="ECO:0000256" key="9">
    <source>
        <dbReference type="ARBA" id="ARBA00049534"/>
    </source>
</evidence>
<dbReference type="EMBL" id="BMZN01000003">
    <property type="protein sequence ID" value="GHC49785.1"/>
    <property type="molecule type" value="Genomic_DNA"/>
</dbReference>
<evidence type="ECO:0000256" key="5">
    <source>
        <dbReference type="ARBA" id="ARBA00022962"/>
    </source>
</evidence>